<dbReference type="GO" id="GO:0008270">
    <property type="term" value="F:zinc ion binding"/>
    <property type="evidence" value="ECO:0007669"/>
    <property type="project" value="UniProtKB-KW"/>
</dbReference>
<dbReference type="PROSITE" id="PS51125">
    <property type="entry name" value="NHL"/>
    <property type="match status" value="2"/>
</dbReference>
<dbReference type="AlphaFoldDB" id="A0A381UD81"/>
<organism evidence="2">
    <name type="scientific">marine metagenome</name>
    <dbReference type="NCBI Taxonomy" id="408172"/>
    <lineage>
        <taxon>unclassified sequences</taxon>
        <taxon>metagenomes</taxon>
        <taxon>ecological metagenomes</taxon>
    </lineage>
</organism>
<protein>
    <recommendedName>
        <fullName evidence="3">SMP-30/Gluconolactonase/LRE-like region domain-containing protein</fullName>
    </recommendedName>
</protein>
<evidence type="ECO:0000256" key="1">
    <source>
        <dbReference type="ARBA" id="ARBA00022737"/>
    </source>
</evidence>
<feature type="non-terminal residue" evidence="2">
    <location>
        <position position="1"/>
    </location>
</feature>
<dbReference type="InterPro" id="IPR050952">
    <property type="entry name" value="TRIM-NHL_E3_ligases"/>
</dbReference>
<evidence type="ECO:0000313" key="2">
    <source>
        <dbReference type="EMBL" id="SVA25701.1"/>
    </source>
</evidence>
<dbReference type="SUPFAM" id="SSF63825">
    <property type="entry name" value="YWTD domain"/>
    <property type="match status" value="2"/>
</dbReference>
<evidence type="ECO:0008006" key="3">
    <source>
        <dbReference type="Google" id="ProtNLM"/>
    </source>
</evidence>
<dbReference type="PANTHER" id="PTHR24104">
    <property type="entry name" value="E3 UBIQUITIN-PROTEIN LIGASE NHLRC1-RELATED"/>
    <property type="match status" value="1"/>
</dbReference>
<dbReference type="CDD" id="cd05819">
    <property type="entry name" value="NHL"/>
    <property type="match status" value="1"/>
</dbReference>
<dbReference type="InterPro" id="IPR001258">
    <property type="entry name" value="NHL_repeat"/>
</dbReference>
<keyword evidence="1" id="KW-0677">Repeat</keyword>
<proteinExistence type="predicted"/>
<name>A0A381UD81_9ZZZZ</name>
<dbReference type="SUPFAM" id="SSF75011">
    <property type="entry name" value="3-carboxy-cis,cis-mucoante lactonizing enzyme"/>
    <property type="match status" value="1"/>
</dbReference>
<dbReference type="EMBL" id="UINC01006136">
    <property type="protein sequence ID" value="SVA25701.1"/>
    <property type="molecule type" value="Genomic_DNA"/>
</dbReference>
<reference evidence="2" key="1">
    <citation type="submission" date="2018-05" db="EMBL/GenBank/DDBJ databases">
        <authorList>
            <person name="Lanie J.A."/>
            <person name="Ng W.-L."/>
            <person name="Kazmierczak K.M."/>
            <person name="Andrzejewski T.M."/>
            <person name="Davidsen T.M."/>
            <person name="Wayne K.J."/>
            <person name="Tettelin H."/>
            <person name="Glass J.I."/>
            <person name="Rusch D."/>
            <person name="Podicherti R."/>
            <person name="Tsui H.-C.T."/>
            <person name="Winkler M.E."/>
        </authorList>
    </citation>
    <scope>NUCLEOTIDE SEQUENCE</scope>
</reference>
<accession>A0A381UD81</accession>
<dbReference type="PANTHER" id="PTHR24104:SF25">
    <property type="entry name" value="PROTEIN LIN-41"/>
    <property type="match status" value="1"/>
</dbReference>
<feature type="non-terminal residue" evidence="2">
    <location>
        <position position="822"/>
    </location>
</feature>
<sequence>VALDRVNHRMFVPEPGNIRVLVYQLDEDGRHIRHTADHVIGHRTLLGRRRQSVTNRTDGAGGAETGLAVDSVHQRLFVRDRSRILVFDIHPERMQDYPEATHVIGQPDFDTMVQGGGRKKFSGSEIIVDERDQRLFVEDGSRILIFDIDPRRLTNYPDATLVIGQPDFNSREQGLGPNRLTRAHGIAYDAEEQRLFVSDQGNNRILVFDVHPNRLRNDPRAIAVLGQPDFFANAARFIGARARPEARYGLRSITPGGLDYDSLHKRLFVSQLPDNRILVFEAAPDKLQDNLEAFAVVGQPDFSTFDPVISQTQFAFPKDPSVDSEKQMLYVSEGFPGGNRIMAFDIRPEVLRSGLAAIDVIGHVDDDGRDDFDRRMANDRLDGRTTTLARAVALDSRHHRLWVADEYNNRVLGFQLDRDNRVFDREARWVFGQPDFRTARADRSVKGMNVPLAVAYDDVDERLYVGDGWNDRVLIYDVDPERLLSGGNHSAEIVLGQPDFEVQEFGVTRDRFDFGVDIGRGIASSMLPVGIALDVARRRAFISDGGNHRILVFDIHRERLESGASAIAVIGQPNFSMKEPRLSGDGLNSPGHLAYDVNHDRLFAVDNRNHRVMVFNVTPALMNNGISAETVIGQPDFTTTTPAAEQRGDGEIINEKRFVSPNGVAYDSVRDRLYVADQGNDRVMVFDAAPDQLVNQPAAVAVLGQADASSQSNQVLRDVSAQDQLYDPRGLAFDSANQRLYVTDSHWARLMMFTFPESRYAMRAPSNGVIGFSSLDPVLALRPPNQISGYGIVRKASSVVWKRTKSKVMVEAQTEQQSRILI</sequence>
<dbReference type="Gene3D" id="2.120.10.30">
    <property type="entry name" value="TolB, C-terminal domain"/>
    <property type="match status" value="4"/>
</dbReference>
<gene>
    <name evidence="2" type="ORF">METZ01_LOCUS78555</name>
</gene>
<dbReference type="InterPro" id="IPR011042">
    <property type="entry name" value="6-blade_b-propeller_TolB-like"/>
</dbReference>